<comment type="caution">
    <text evidence="1">The sequence shown here is derived from an EMBL/GenBank/DDBJ whole genome shotgun (WGS) entry which is preliminary data.</text>
</comment>
<evidence type="ECO:0000313" key="2">
    <source>
        <dbReference type="Proteomes" id="UP000186817"/>
    </source>
</evidence>
<sequence>MRAWCNGSCCLEWGCLLSGLVAASGSFRACPPPDAQCVARVRSELAAAWKLRAEVDKSISQRSYELLVLYDWIPEEEAGQRRTALRGVEAMEAGRQLLCASTFIGCDSEGVDHAVSMIEPQRMSIGSLAEVTIAKCGRVPPDLNMDWFGVCSNAILEWTEAEYMLSAERFMTHSGQPQLADDADKFNLRKTDSAARYGAVIYPPVFSPGKICELSRTTLPSKDSRFGAQSVFSGEAFHDVSWVDVTNLRTRHLSSISLLEMLENGADFQTRHPFGLSRVAVNLGGGDGACRVGHGLDPVNCFFPQGFGGVVFEASKSLEQALKDNLAQFGPSVQIVLEEAAEETVSEVLEDSLSKRPAQVARDEVDIIKVDVDGPDCHLVRGLSRAGWKPKIWHVEINPLFPPGIAVWPQGPILGSSTTVNRQGDLSSAFSRRGAMHEKQALVGCSLQALLDSVGPEYIFVHMEFENAVLVRQDLSTALEPWLSSRDTVQKWRDGYFCHPMARVRMPHDSDPDSLFLHYDFRRWGDPTLSTEQLARLAQDFLDAFVQGGTYSFNPASPSFRTGAEPDSRRQRAHVVPYIEDSNCESTSKSYVFQWRLILENLERLLSAWAAGNGHVEGVLTTLVENFASQLNIDRAWPIFKSVAAAECPLGGIAIATAMRWRCQTDFWKDNPICPATADLFAAMGRQLPLVFRNRSGQHSDVDVSRSAFAAPLGCEPMLLRYIETSLRRLPLEMVLRSKWPVFELLSSMHSESERWPRGYP</sequence>
<keyword evidence="2" id="KW-1185">Reference proteome</keyword>
<dbReference type="OrthoDB" id="406739at2759"/>
<accession>A0A1Q9CRC0</accession>
<proteinExistence type="predicted"/>
<organism evidence="1 2">
    <name type="scientific">Symbiodinium microadriaticum</name>
    <name type="common">Dinoflagellate</name>
    <name type="synonym">Zooxanthella microadriatica</name>
    <dbReference type="NCBI Taxonomy" id="2951"/>
    <lineage>
        <taxon>Eukaryota</taxon>
        <taxon>Sar</taxon>
        <taxon>Alveolata</taxon>
        <taxon>Dinophyceae</taxon>
        <taxon>Suessiales</taxon>
        <taxon>Symbiodiniaceae</taxon>
        <taxon>Symbiodinium</taxon>
    </lineage>
</organism>
<dbReference type="EMBL" id="LSRX01000977">
    <property type="protein sequence ID" value="OLP85445.1"/>
    <property type="molecule type" value="Genomic_DNA"/>
</dbReference>
<dbReference type="OMA" id="DRAWPIF"/>
<name>A0A1Q9CRC0_SYMMI</name>
<gene>
    <name evidence="1" type="ORF">AK812_SmicGene33560</name>
</gene>
<protein>
    <submittedName>
        <fullName evidence="1">Uncharacterized protein</fullName>
    </submittedName>
</protein>
<dbReference type="Proteomes" id="UP000186817">
    <property type="component" value="Unassembled WGS sequence"/>
</dbReference>
<evidence type="ECO:0000313" key="1">
    <source>
        <dbReference type="EMBL" id="OLP85445.1"/>
    </source>
</evidence>
<reference evidence="1 2" key="1">
    <citation type="submission" date="2016-02" db="EMBL/GenBank/DDBJ databases">
        <title>Genome analysis of coral dinoflagellate symbionts highlights evolutionary adaptations to a symbiotic lifestyle.</title>
        <authorList>
            <person name="Aranda M."/>
            <person name="Li Y."/>
            <person name="Liew Y.J."/>
            <person name="Baumgarten S."/>
            <person name="Simakov O."/>
            <person name="Wilson M."/>
            <person name="Piel J."/>
            <person name="Ashoor H."/>
            <person name="Bougouffa S."/>
            <person name="Bajic V.B."/>
            <person name="Ryu T."/>
            <person name="Ravasi T."/>
            <person name="Bayer T."/>
            <person name="Micklem G."/>
            <person name="Kim H."/>
            <person name="Bhak J."/>
            <person name="Lajeunesse T.C."/>
            <person name="Voolstra C.R."/>
        </authorList>
    </citation>
    <scope>NUCLEOTIDE SEQUENCE [LARGE SCALE GENOMIC DNA]</scope>
    <source>
        <strain evidence="1 2">CCMP2467</strain>
    </source>
</reference>
<dbReference type="AlphaFoldDB" id="A0A1Q9CRC0"/>